<reference evidence="1 2" key="1">
    <citation type="journal article" date="2014" name="PLoS Genet.">
        <title>Phylogenetically driven sequencing of extremely halophilic archaea reveals strategies for static and dynamic osmo-response.</title>
        <authorList>
            <person name="Becker E.A."/>
            <person name="Seitzer P.M."/>
            <person name="Tritt A."/>
            <person name="Larsen D."/>
            <person name="Krusor M."/>
            <person name="Yao A.I."/>
            <person name="Wu D."/>
            <person name="Madern D."/>
            <person name="Eisen J.A."/>
            <person name="Darling A.E."/>
            <person name="Facciotti M.T."/>
        </authorList>
    </citation>
    <scope>NUCLEOTIDE SEQUENCE [LARGE SCALE GENOMIC DNA]</scope>
    <source>
        <strain evidence="1 2">ATCC 29715</strain>
    </source>
</reference>
<sequence>MWKAGVARGMSRALLTDRQREILTDPDVDPDRRYQAVSRIRSRIQNQLREDCALLEEHHPDLYDELLEVVCDEANDTAATAEVDLTN</sequence>
<dbReference type="AlphaFoldDB" id="M0J7F6"/>
<organism evidence="1 2">
    <name type="scientific">Haloarcula vallismortis ATCC 29715</name>
    <dbReference type="NCBI Taxonomy" id="662477"/>
    <lineage>
        <taxon>Archaea</taxon>
        <taxon>Methanobacteriati</taxon>
        <taxon>Methanobacteriota</taxon>
        <taxon>Stenosarchaea group</taxon>
        <taxon>Halobacteria</taxon>
        <taxon>Halobacteriales</taxon>
        <taxon>Haloarculaceae</taxon>
        <taxon>Haloarcula</taxon>
    </lineage>
</organism>
<evidence type="ECO:0000313" key="2">
    <source>
        <dbReference type="Proteomes" id="UP000011534"/>
    </source>
</evidence>
<evidence type="ECO:0000313" key="1">
    <source>
        <dbReference type="EMBL" id="EMA04288.1"/>
    </source>
</evidence>
<accession>M0J7F6</accession>
<protein>
    <submittedName>
        <fullName evidence="1">Uncharacterized protein</fullName>
    </submittedName>
</protein>
<proteinExistence type="predicted"/>
<dbReference type="EMBL" id="AOLQ01000057">
    <property type="protein sequence ID" value="EMA04288.1"/>
    <property type="molecule type" value="Genomic_DNA"/>
</dbReference>
<name>M0J7F6_HALVA</name>
<gene>
    <name evidence="1" type="ORF">C437_14047</name>
</gene>
<dbReference type="Proteomes" id="UP000011534">
    <property type="component" value="Unassembled WGS sequence"/>
</dbReference>
<dbReference type="PATRIC" id="fig|662477.6.peg.2734"/>
<comment type="caution">
    <text evidence="1">The sequence shown here is derived from an EMBL/GenBank/DDBJ whole genome shotgun (WGS) entry which is preliminary data.</text>
</comment>
<keyword evidence="2" id="KW-1185">Reference proteome</keyword>